<evidence type="ECO:0008006" key="2">
    <source>
        <dbReference type="Google" id="ProtNLM"/>
    </source>
</evidence>
<name>A0A3B0RR55_9ZZZZ</name>
<proteinExistence type="predicted"/>
<sequence length="346" mass="38265">MAHLSDPIKLLIRLDADHNTGLGHAARTAELLRHIDHPLDIHICGTGAQLPLFFGEGITLHPLPDRISEVDKSDHFLRIAGDISAHILLIDHPNQSRETWQKYHGSPLPVIAIDDYGGDVQADLIFNGTILDDYHHYPLMAAKDHIFCGGDYALLNPVFGEVCHNPVQDNLLIVIGGGERARQWALALTGEHSPFQDRVTGPITMIVGGTFPDIDRLRTACAKLDISVQQNIRQSDLADLLARHRAALITGGMIVYETLASGCPAIIFPQEKNLIHEADWFAQKGCLVNLGYEGGMDMKLVGQQLAVLYKDQQRATNGRELIDGKGMIRAAREIDYFLSQRSRENT</sequence>
<dbReference type="AlphaFoldDB" id="A0A3B0RR55"/>
<dbReference type="SUPFAM" id="SSF53756">
    <property type="entry name" value="UDP-Glycosyltransferase/glycogen phosphorylase"/>
    <property type="match status" value="1"/>
</dbReference>
<protein>
    <recommendedName>
        <fullName evidence="2">UDP-2,4-diacetamido-2,4, 6-trideoxy-beta-L-altropyranose hydrolase</fullName>
    </recommendedName>
</protein>
<dbReference type="Gene3D" id="3.40.50.2000">
    <property type="entry name" value="Glycogen Phosphorylase B"/>
    <property type="match status" value="1"/>
</dbReference>
<gene>
    <name evidence="1" type="ORF">MNBD_ALPHA02-6</name>
</gene>
<dbReference type="Gene3D" id="3.40.50.11190">
    <property type="match status" value="1"/>
</dbReference>
<accession>A0A3B0RR55</accession>
<reference evidence="1" key="1">
    <citation type="submission" date="2018-06" db="EMBL/GenBank/DDBJ databases">
        <authorList>
            <person name="Zhirakovskaya E."/>
        </authorList>
    </citation>
    <scope>NUCLEOTIDE SEQUENCE</scope>
</reference>
<organism evidence="1">
    <name type="scientific">hydrothermal vent metagenome</name>
    <dbReference type="NCBI Taxonomy" id="652676"/>
    <lineage>
        <taxon>unclassified sequences</taxon>
        <taxon>metagenomes</taxon>
        <taxon>ecological metagenomes</taxon>
    </lineage>
</organism>
<dbReference type="EMBL" id="UOED01000089">
    <property type="protein sequence ID" value="VAV94349.1"/>
    <property type="molecule type" value="Genomic_DNA"/>
</dbReference>
<evidence type="ECO:0000313" key="1">
    <source>
        <dbReference type="EMBL" id="VAV94349.1"/>
    </source>
</evidence>